<organism evidence="2 3">
    <name type="scientific">Acidisarcina polymorpha</name>
    <dbReference type="NCBI Taxonomy" id="2211140"/>
    <lineage>
        <taxon>Bacteria</taxon>
        <taxon>Pseudomonadati</taxon>
        <taxon>Acidobacteriota</taxon>
        <taxon>Terriglobia</taxon>
        <taxon>Terriglobales</taxon>
        <taxon>Acidobacteriaceae</taxon>
        <taxon>Acidisarcina</taxon>
    </lineage>
</organism>
<sequence>MKTIASRIVYRNRWMSVREDQVQRADGSPGIYAVIDKPTAAMIIPLEGSMENGHLYLIEQFRYPVRERYLEFPAGAWEDNPDAEPLDLARGELREETGLIAGRMDHLGFLYFAYGMSSQGFHLYRATELVQGVAMLEHTEQDLLVKRFSVAEFEALCRDNVIKDSATIAAWALLKARQDLL</sequence>
<keyword evidence="3" id="KW-1185">Reference proteome</keyword>
<feature type="domain" description="Nudix hydrolase" evidence="1">
    <location>
        <begin position="36"/>
        <end position="170"/>
    </location>
</feature>
<evidence type="ECO:0000259" key="1">
    <source>
        <dbReference type="PROSITE" id="PS51462"/>
    </source>
</evidence>
<protein>
    <submittedName>
        <fullName evidence="2">ADP-ribose pyrophosphatase</fullName>
    </submittedName>
</protein>
<dbReference type="Gene3D" id="3.90.79.10">
    <property type="entry name" value="Nucleoside Triphosphate Pyrophosphohydrolase"/>
    <property type="match status" value="1"/>
</dbReference>
<name>A0A2Z5G9H9_9BACT</name>
<evidence type="ECO:0000313" key="2">
    <source>
        <dbReference type="EMBL" id="AXC15215.1"/>
    </source>
</evidence>
<accession>A0A2Z5G9H9</accession>
<dbReference type="CDD" id="cd24161">
    <property type="entry name" value="NUDIX_ADPRase_Ndx2"/>
    <property type="match status" value="1"/>
</dbReference>
<dbReference type="KEGG" id="abas:ACPOL_5971"/>
<dbReference type="InterPro" id="IPR000086">
    <property type="entry name" value="NUDIX_hydrolase_dom"/>
</dbReference>
<dbReference type="InterPro" id="IPR015797">
    <property type="entry name" value="NUDIX_hydrolase-like_dom_sf"/>
</dbReference>
<reference evidence="2 3" key="1">
    <citation type="journal article" date="2018" name="Front. Microbiol.">
        <title>Hydrolytic Capabilities as a Key to Environmental Success: Chitinolytic and Cellulolytic Acidobacteria From Acidic Sub-arctic Soils and Boreal Peatlands.</title>
        <authorList>
            <person name="Belova S.E."/>
            <person name="Ravin N.V."/>
            <person name="Pankratov T.A."/>
            <person name="Rakitin A.L."/>
            <person name="Ivanova A.A."/>
            <person name="Beletsky A.V."/>
            <person name="Mardanov A.V."/>
            <person name="Sinninghe Damste J.S."/>
            <person name="Dedysh S.N."/>
        </authorList>
    </citation>
    <scope>NUCLEOTIDE SEQUENCE [LARGE SCALE GENOMIC DNA]</scope>
    <source>
        <strain evidence="2 3">SBC82</strain>
    </source>
</reference>
<evidence type="ECO:0000313" key="3">
    <source>
        <dbReference type="Proteomes" id="UP000253606"/>
    </source>
</evidence>
<dbReference type="Proteomes" id="UP000253606">
    <property type="component" value="Chromosome"/>
</dbReference>
<dbReference type="SUPFAM" id="SSF55811">
    <property type="entry name" value="Nudix"/>
    <property type="match status" value="1"/>
</dbReference>
<dbReference type="OrthoDB" id="9806150at2"/>
<dbReference type="EMBL" id="CP030840">
    <property type="protein sequence ID" value="AXC15215.1"/>
    <property type="molecule type" value="Genomic_DNA"/>
</dbReference>
<dbReference type="RefSeq" id="WP_114209826.1">
    <property type="nucleotide sequence ID" value="NZ_CP030840.1"/>
</dbReference>
<gene>
    <name evidence="2" type="ORF">ACPOL_5971</name>
</gene>
<dbReference type="PROSITE" id="PS51462">
    <property type="entry name" value="NUDIX"/>
    <property type="match status" value="1"/>
</dbReference>
<proteinExistence type="predicted"/>
<dbReference type="AlphaFoldDB" id="A0A2Z5G9H9"/>